<accession>A0A644ZZB4</accession>
<proteinExistence type="predicted"/>
<protein>
    <submittedName>
        <fullName evidence="1">Uncharacterized protein</fullName>
    </submittedName>
</protein>
<comment type="caution">
    <text evidence="1">The sequence shown here is derived from an EMBL/GenBank/DDBJ whole genome shotgun (WGS) entry which is preliminary data.</text>
</comment>
<evidence type="ECO:0000313" key="1">
    <source>
        <dbReference type="EMBL" id="MPM45788.1"/>
    </source>
</evidence>
<dbReference type="EMBL" id="VSSQ01011014">
    <property type="protein sequence ID" value="MPM45788.1"/>
    <property type="molecule type" value="Genomic_DNA"/>
</dbReference>
<sequence length="72" mass="7873">MVALVGKDFQHPCYDELEGNLFPTLKLLFAIGKLNRNLDGAVDMKVVDIPLHGRGEGDEDNVLQGVLLLCHG</sequence>
<organism evidence="1">
    <name type="scientific">bioreactor metagenome</name>
    <dbReference type="NCBI Taxonomy" id="1076179"/>
    <lineage>
        <taxon>unclassified sequences</taxon>
        <taxon>metagenomes</taxon>
        <taxon>ecological metagenomes</taxon>
    </lineage>
</organism>
<gene>
    <name evidence="1" type="ORF">SDC9_92480</name>
</gene>
<reference evidence="1" key="1">
    <citation type="submission" date="2019-08" db="EMBL/GenBank/DDBJ databases">
        <authorList>
            <person name="Kucharzyk K."/>
            <person name="Murdoch R.W."/>
            <person name="Higgins S."/>
            <person name="Loffler F."/>
        </authorList>
    </citation>
    <scope>NUCLEOTIDE SEQUENCE</scope>
</reference>
<name>A0A644ZZB4_9ZZZZ</name>
<dbReference type="AlphaFoldDB" id="A0A644ZZB4"/>